<evidence type="ECO:0000313" key="1">
    <source>
        <dbReference type="EMBL" id="KAF7286703.1"/>
    </source>
</evidence>
<proteinExistence type="predicted"/>
<reference evidence="1" key="1">
    <citation type="submission" date="2020-08" db="EMBL/GenBank/DDBJ databases">
        <title>Genome sequencing and assembly of the red palm weevil Rhynchophorus ferrugineus.</title>
        <authorList>
            <person name="Dias G.B."/>
            <person name="Bergman C.M."/>
            <person name="Manee M."/>
        </authorList>
    </citation>
    <scope>NUCLEOTIDE SEQUENCE</scope>
    <source>
        <strain evidence="1">AA-2017</strain>
        <tissue evidence="1">Whole larva</tissue>
    </source>
</reference>
<dbReference type="AlphaFoldDB" id="A0A834IZ78"/>
<sequence>MVIHFVFVNKVTARIVTFFEIVSIGGRDRESVPQSPTPTTPGKETKDVGVVAGTTVHPVVGSGGGGKTHSLLSKTINSEPNPNPENFKRSSIVISRPVAQSLADLFCLEISQATCDR</sequence>
<evidence type="ECO:0000313" key="2">
    <source>
        <dbReference type="Proteomes" id="UP000625711"/>
    </source>
</evidence>
<accession>A0A834IZ78</accession>
<protein>
    <submittedName>
        <fullName evidence="1">Uncharacterized protein</fullName>
    </submittedName>
</protein>
<name>A0A834IZ78_RHYFE</name>
<organism evidence="1 2">
    <name type="scientific">Rhynchophorus ferrugineus</name>
    <name type="common">Red palm weevil</name>
    <name type="synonym">Curculio ferrugineus</name>
    <dbReference type="NCBI Taxonomy" id="354439"/>
    <lineage>
        <taxon>Eukaryota</taxon>
        <taxon>Metazoa</taxon>
        <taxon>Ecdysozoa</taxon>
        <taxon>Arthropoda</taxon>
        <taxon>Hexapoda</taxon>
        <taxon>Insecta</taxon>
        <taxon>Pterygota</taxon>
        <taxon>Neoptera</taxon>
        <taxon>Endopterygota</taxon>
        <taxon>Coleoptera</taxon>
        <taxon>Polyphaga</taxon>
        <taxon>Cucujiformia</taxon>
        <taxon>Curculionidae</taxon>
        <taxon>Dryophthorinae</taxon>
        <taxon>Rhynchophorus</taxon>
    </lineage>
</organism>
<dbReference type="Proteomes" id="UP000625711">
    <property type="component" value="Unassembled WGS sequence"/>
</dbReference>
<keyword evidence="2" id="KW-1185">Reference proteome</keyword>
<dbReference type="EMBL" id="JAACXV010000022">
    <property type="protein sequence ID" value="KAF7286703.1"/>
    <property type="molecule type" value="Genomic_DNA"/>
</dbReference>
<gene>
    <name evidence="1" type="ORF">GWI33_004329</name>
</gene>
<comment type="caution">
    <text evidence="1">The sequence shown here is derived from an EMBL/GenBank/DDBJ whole genome shotgun (WGS) entry which is preliminary data.</text>
</comment>